<evidence type="ECO:0000256" key="7">
    <source>
        <dbReference type="SAM" id="MobiDB-lite"/>
    </source>
</evidence>
<accession>A0ABM1S7M0</accession>
<dbReference type="GeneID" id="106457866"/>
<dbReference type="InterPro" id="IPR036638">
    <property type="entry name" value="HLH_DNA-bd_sf"/>
</dbReference>
<keyword evidence="9" id="KW-1185">Reference proteome</keyword>
<dbReference type="RefSeq" id="XP_022239625.1">
    <property type="nucleotide sequence ID" value="XM_022383917.1"/>
</dbReference>
<feature type="compositionally biased region" description="Low complexity" evidence="7">
    <location>
        <begin position="69"/>
        <end position="84"/>
    </location>
</feature>
<feature type="transmembrane region" description="Helical" evidence="8">
    <location>
        <begin position="175"/>
        <end position="198"/>
    </location>
</feature>
<reference evidence="10" key="1">
    <citation type="submission" date="2025-08" db="UniProtKB">
        <authorList>
            <consortium name="RefSeq"/>
        </authorList>
    </citation>
    <scope>IDENTIFICATION</scope>
    <source>
        <tissue evidence="10">Muscle</tissue>
    </source>
</reference>
<feature type="region of interest" description="Disordered" evidence="7">
    <location>
        <begin position="56"/>
        <end position="84"/>
    </location>
</feature>
<organism evidence="9 10">
    <name type="scientific">Limulus polyphemus</name>
    <name type="common">Atlantic horseshoe crab</name>
    <dbReference type="NCBI Taxonomy" id="6850"/>
    <lineage>
        <taxon>Eukaryota</taxon>
        <taxon>Metazoa</taxon>
        <taxon>Ecdysozoa</taxon>
        <taxon>Arthropoda</taxon>
        <taxon>Chelicerata</taxon>
        <taxon>Merostomata</taxon>
        <taxon>Xiphosura</taxon>
        <taxon>Limulidae</taxon>
        <taxon>Limulus</taxon>
    </lineage>
</organism>
<sequence>MWLNKSGILKKAIDYIRFLQNSNAKLKQENMALKMAAQKQKIEDLLEHSSNSVKPERNFISELSPPPSSQGENSSSEPSSPQIFSPLSDSNSDTFMGSPKILANSDSFITTGMLDRSRMALCVFVLTILAFNPFSYFVSRRSVMFESGKSSLWTGRSILSASPVDDFEGYFSNSLFSSVLVWLLNFTVVLGFLAKLFIYGDPLLKTGSVSSTVFWRHRKQADFDLAKGDFASASSQLRCSLQALGRSLPTSKLDTLASITWQLLRQFLHRLWIGQMMSKKAGGLKTDQKVRGECFRNAAHVYHKLNQMHLLDHTGIKSINKVN</sequence>
<evidence type="ECO:0000256" key="3">
    <source>
        <dbReference type="ARBA" id="ARBA00023125"/>
    </source>
</evidence>
<keyword evidence="6" id="KW-0175">Coiled coil</keyword>
<keyword evidence="8" id="KW-0812">Transmembrane</keyword>
<evidence type="ECO:0000256" key="4">
    <source>
        <dbReference type="ARBA" id="ARBA00023163"/>
    </source>
</evidence>
<evidence type="ECO:0000256" key="8">
    <source>
        <dbReference type="SAM" id="Phobius"/>
    </source>
</evidence>
<dbReference type="Gene3D" id="4.10.280.10">
    <property type="entry name" value="Helix-loop-helix DNA-binding domain"/>
    <property type="match status" value="1"/>
</dbReference>
<evidence type="ECO:0000313" key="9">
    <source>
        <dbReference type="Proteomes" id="UP000694941"/>
    </source>
</evidence>
<dbReference type="SUPFAM" id="SSF47459">
    <property type="entry name" value="HLH, helix-loop-helix DNA-binding domain"/>
    <property type="match status" value="1"/>
</dbReference>
<comment type="subcellular location">
    <subcellularLocation>
        <location evidence="1">Nucleus</location>
    </subcellularLocation>
</comment>
<evidence type="ECO:0000256" key="1">
    <source>
        <dbReference type="ARBA" id="ARBA00004123"/>
    </source>
</evidence>
<name>A0ABM1S7M0_LIMPO</name>
<keyword evidence="8" id="KW-0472">Membrane</keyword>
<evidence type="ECO:0000256" key="6">
    <source>
        <dbReference type="SAM" id="Coils"/>
    </source>
</evidence>
<protein>
    <submittedName>
        <fullName evidence="10">Sterol regulatory element-binding protein 1-like</fullName>
    </submittedName>
</protein>
<evidence type="ECO:0000256" key="2">
    <source>
        <dbReference type="ARBA" id="ARBA00023015"/>
    </source>
</evidence>
<dbReference type="PANTHER" id="PTHR46062">
    <property type="entry name" value="STEROL REGULATORY ELEMENT-BINDING PROTEIN"/>
    <property type="match status" value="1"/>
</dbReference>
<gene>
    <name evidence="10" type="primary">LOC106457866</name>
</gene>
<feature type="transmembrane region" description="Helical" evidence="8">
    <location>
        <begin position="119"/>
        <end position="138"/>
    </location>
</feature>
<keyword evidence="3" id="KW-0238">DNA-binding</keyword>
<proteinExistence type="predicted"/>
<keyword evidence="5" id="KW-0539">Nucleus</keyword>
<dbReference type="PANTHER" id="PTHR46062:SF1">
    <property type="entry name" value="LP12374P"/>
    <property type="match status" value="1"/>
</dbReference>
<feature type="coiled-coil region" evidence="6">
    <location>
        <begin position="9"/>
        <end position="43"/>
    </location>
</feature>
<keyword evidence="8" id="KW-1133">Transmembrane helix</keyword>
<dbReference type="Proteomes" id="UP000694941">
    <property type="component" value="Unplaced"/>
</dbReference>
<evidence type="ECO:0000313" key="10">
    <source>
        <dbReference type="RefSeq" id="XP_022239625.1"/>
    </source>
</evidence>
<evidence type="ECO:0000256" key="5">
    <source>
        <dbReference type="ARBA" id="ARBA00023242"/>
    </source>
</evidence>
<keyword evidence="2" id="KW-0805">Transcription regulation</keyword>
<keyword evidence="4" id="KW-0804">Transcription</keyword>